<dbReference type="PANTHER" id="PTHR24422:SF10">
    <property type="entry name" value="CHEMOTAXIS PROTEIN METHYLTRANSFERASE 2"/>
    <property type="match status" value="1"/>
</dbReference>
<dbReference type="PANTHER" id="PTHR24422">
    <property type="entry name" value="CHEMOTAXIS PROTEIN METHYLTRANSFERASE"/>
    <property type="match status" value="1"/>
</dbReference>
<dbReference type="Gene3D" id="3.40.50.150">
    <property type="entry name" value="Vaccinia Virus protein VP39"/>
    <property type="match status" value="1"/>
</dbReference>
<dbReference type="KEGG" id="ccro:CMC5_066290"/>
<dbReference type="EC" id="2.1.1.80" evidence="2"/>
<dbReference type="PROSITE" id="PS50123">
    <property type="entry name" value="CHER"/>
    <property type="match status" value="1"/>
</dbReference>
<dbReference type="InterPro" id="IPR029063">
    <property type="entry name" value="SAM-dependent_MTases_sf"/>
</dbReference>
<dbReference type="SMART" id="SM00138">
    <property type="entry name" value="MeTrc"/>
    <property type="match status" value="1"/>
</dbReference>
<evidence type="ECO:0000256" key="1">
    <source>
        <dbReference type="ARBA" id="ARBA00001541"/>
    </source>
</evidence>
<dbReference type="InterPro" id="IPR022641">
    <property type="entry name" value="CheR_N"/>
</dbReference>
<dbReference type="RefSeq" id="WP_063796388.1">
    <property type="nucleotide sequence ID" value="NZ_CP012159.1"/>
</dbReference>
<evidence type="ECO:0000313" key="9">
    <source>
        <dbReference type="Proteomes" id="UP000067626"/>
    </source>
</evidence>
<organism evidence="8 9">
    <name type="scientific">Chondromyces crocatus</name>
    <dbReference type="NCBI Taxonomy" id="52"/>
    <lineage>
        <taxon>Bacteria</taxon>
        <taxon>Pseudomonadati</taxon>
        <taxon>Myxococcota</taxon>
        <taxon>Polyangia</taxon>
        <taxon>Polyangiales</taxon>
        <taxon>Polyangiaceae</taxon>
        <taxon>Chondromyces</taxon>
    </lineage>
</organism>
<evidence type="ECO:0000256" key="3">
    <source>
        <dbReference type="ARBA" id="ARBA00022603"/>
    </source>
</evidence>
<gene>
    <name evidence="8" type="primary">cheR</name>
    <name evidence="8" type="ORF">CMC5_066290</name>
</gene>
<feature type="region of interest" description="Disordered" evidence="6">
    <location>
        <begin position="287"/>
        <end position="309"/>
    </location>
</feature>
<dbReference type="InterPro" id="IPR050903">
    <property type="entry name" value="Bact_Chemotaxis_MeTrfase"/>
</dbReference>
<dbReference type="InterPro" id="IPR026024">
    <property type="entry name" value="Chemotaxis_MeTrfase_CheR"/>
</dbReference>
<dbReference type="STRING" id="52.CMC5_066290"/>
<evidence type="ECO:0000259" key="7">
    <source>
        <dbReference type="PROSITE" id="PS50123"/>
    </source>
</evidence>
<feature type="compositionally biased region" description="Pro residues" evidence="6">
    <location>
        <begin position="291"/>
        <end position="303"/>
    </location>
</feature>
<dbReference type="PRINTS" id="PR00996">
    <property type="entry name" value="CHERMTFRASE"/>
</dbReference>
<dbReference type="PATRIC" id="fig|52.7.peg.7284"/>
<dbReference type="SUPFAM" id="SSF53335">
    <property type="entry name" value="S-adenosyl-L-methionine-dependent methyltransferases"/>
    <property type="match status" value="1"/>
</dbReference>
<dbReference type="Gene3D" id="1.10.155.10">
    <property type="entry name" value="Chemotaxis receptor methyltransferase CheR, N-terminal domain"/>
    <property type="match status" value="1"/>
</dbReference>
<dbReference type="SUPFAM" id="SSF47757">
    <property type="entry name" value="Chemotaxis receptor methyltransferase CheR, N-terminal domain"/>
    <property type="match status" value="1"/>
</dbReference>
<protein>
    <recommendedName>
        <fullName evidence="2">protein-glutamate O-methyltransferase</fullName>
        <ecNumber evidence="2">2.1.1.80</ecNumber>
    </recommendedName>
</protein>
<dbReference type="InterPro" id="IPR022642">
    <property type="entry name" value="CheR_C"/>
</dbReference>
<dbReference type="InterPro" id="IPR000780">
    <property type="entry name" value="CheR_MeTrfase"/>
</dbReference>
<accession>A0A0K1EP50</accession>
<comment type="catalytic activity">
    <reaction evidence="1">
        <text>L-glutamyl-[protein] + S-adenosyl-L-methionine = [protein]-L-glutamate 5-O-methyl ester + S-adenosyl-L-homocysteine</text>
        <dbReference type="Rhea" id="RHEA:24452"/>
        <dbReference type="Rhea" id="RHEA-COMP:10208"/>
        <dbReference type="Rhea" id="RHEA-COMP:10311"/>
        <dbReference type="ChEBI" id="CHEBI:29973"/>
        <dbReference type="ChEBI" id="CHEBI:57856"/>
        <dbReference type="ChEBI" id="CHEBI:59789"/>
        <dbReference type="ChEBI" id="CHEBI:82795"/>
        <dbReference type="EC" id="2.1.1.80"/>
    </reaction>
</comment>
<sequence>MSPKNEEIRLSPEEFRLLREFFNQHCGLQFGPESRLSMERRLRERLAVLGHRSFAEYHQFLRHHPRGRAELDEALDVVTVNETYFFREDYQLRALKSEIVPMLIKAGGARNRLSIWSAGCSTGEEVYSIAMVAHDAGLTASREVRVFGSDISRRCIAVARRGVYGSSSFRAIPPEMRRRYFYDRPDGVHVADEIRAMCQFGRLNLLDGSSARVVSGVDIIFCRNVLIYFDEASRIKVINSFHERLLPGGFLLLGHSESLLNVPTKFELVHLREDLVYRKPAAPVRLGVTEPPAPEAPAKPPFQKPSLSG</sequence>
<keyword evidence="9" id="KW-1185">Reference proteome</keyword>
<reference evidence="8 9" key="1">
    <citation type="submission" date="2015-07" db="EMBL/GenBank/DDBJ databases">
        <title>Genome analysis of myxobacterium Chondromyces crocatus Cm c5 reveals a high potential for natural compound synthesis and the genetic basis for the loss of fruiting body formation.</title>
        <authorList>
            <person name="Zaburannyi N."/>
            <person name="Bunk B."/>
            <person name="Maier J."/>
            <person name="Overmann J."/>
            <person name="Mueller R."/>
        </authorList>
    </citation>
    <scope>NUCLEOTIDE SEQUENCE [LARGE SCALE GENOMIC DNA]</scope>
    <source>
        <strain evidence="8 9">Cm c5</strain>
    </source>
</reference>
<keyword evidence="4" id="KW-0808">Transferase</keyword>
<dbReference type="GO" id="GO:0008983">
    <property type="term" value="F:protein-glutamate O-methyltransferase activity"/>
    <property type="evidence" value="ECO:0007669"/>
    <property type="project" value="UniProtKB-EC"/>
</dbReference>
<evidence type="ECO:0000256" key="5">
    <source>
        <dbReference type="ARBA" id="ARBA00022691"/>
    </source>
</evidence>
<dbReference type="GO" id="GO:0032259">
    <property type="term" value="P:methylation"/>
    <property type="evidence" value="ECO:0007669"/>
    <property type="project" value="UniProtKB-KW"/>
</dbReference>
<dbReference type="PIRSF" id="PIRSF000410">
    <property type="entry name" value="CheR"/>
    <property type="match status" value="1"/>
</dbReference>
<feature type="domain" description="CheR-type methyltransferase" evidence="7">
    <location>
        <begin position="3"/>
        <end position="282"/>
    </location>
</feature>
<proteinExistence type="predicted"/>
<evidence type="ECO:0000313" key="8">
    <source>
        <dbReference type="EMBL" id="AKT42403.1"/>
    </source>
</evidence>
<dbReference type="EMBL" id="CP012159">
    <property type="protein sequence ID" value="AKT42403.1"/>
    <property type="molecule type" value="Genomic_DNA"/>
</dbReference>
<dbReference type="AlphaFoldDB" id="A0A0K1EP50"/>
<name>A0A0K1EP50_CHOCO</name>
<dbReference type="InterPro" id="IPR036804">
    <property type="entry name" value="CheR_N_sf"/>
</dbReference>
<keyword evidence="5" id="KW-0949">S-adenosyl-L-methionine</keyword>
<dbReference type="Pfam" id="PF03705">
    <property type="entry name" value="CheR_N"/>
    <property type="match status" value="1"/>
</dbReference>
<evidence type="ECO:0000256" key="4">
    <source>
        <dbReference type="ARBA" id="ARBA00022679"/>
    </source>
</evidence>
<keyword evidence="3" id="KW-0489">Methyltransferase</keyword>
<evidence type="ECO:0000256" key="6">
    <source>
        <dbReference type="SAM" id="MobiDB-lite"/>
    </source>
</evidence>
<evidence type="ECO:0000256" key="2">
    <source>
        <dbReference type="ARBA" id="ARBA00012534"/>
    </source>
</evidence>
<dbReference type="Pfam" id="PF01739">
    <property type="entry name" value="CheR"/>
    <property type="match status" value="1"/>
</dbReference>
<dbReference type="Proteomes" id="UP000067626">
    <property type="component" value="Chromosome"/>
</dbReference>